<accession>A0A0K8R5J9</accession>
<dbReference type="EMBL" id="GADI01008069">
    <property type="protein sequence ID" value="JAA65739.1"/>
    <property type="molecule type" value="mRNA"/>
</dbReference>
<evidence type="ECO:0000313" key="1">
    <source>
        <dbReference type="EMBL" id="JAA65739.1"/>
    </source>
</evidence>
<reference evidence="1" key="1">
    <citation type="submission" date="2012-12" db="EMBL/GenBank/DDBJ databases">
        <title>Identification and characterization of a phenylalanine ammonia-lyase gene family in Isatis indigotica Fort.</title>
        <authorList>
            <person name="Liu Q."/>
            <person name="Chen J."/>
            <person name="Zhou X."/>
            <person name="Di P."/>
            <person name="Xiao Y."/>
            <person name="Xuan H."/>
            <person name="Zhang L."/>
            <person name="Chen W."/>
        </authorList>
    </citation>
    <scope>NUCLEOTIDE SEQUENCE</scope>
    <source>
        <tissue evidence="1">Salivary gland</tissue>
    </source>
</reference>
<organism evidence="1">
    <name type="scientific">Ixodes ricinus</name>
    <name type="common">Common tick</name>
    <name type="synonym">Acarus ricinus</name>
    <dbReference type="NCBI Taxonomy" id="34613"/>
    <lineage>
        <taxon>Eukaryota</taxon>
        <taxon>Metazoa</taxon>
        <taxon>Ecdysozoa</taxon>
        <taxon>Arthropoda</taxon>
        <taxon>Chelicerata</taxon>
        <taxon>Arachnida</taxon>
        <taxon>Acari</taxon>
        <taxon>Parasitiformes</taxon>
        <taxon>Ixodida</taxon>
        <taxon>Ixodoidea</taxon>
        <taxon>Ixodidae</taxon>
        <taxon>Ixodinae</taxon>
        <taxon>Ixodes</taxon>
    </lineage>
</organism>
<protein>
    <submittedName>
        <fullName evidence="1">Uncharacterized protein</fullName>
    </submittedName>
</protein>
<sequence length="131" mass="14149">MASVSIANKFGHGPPLPLGTGVHATTNLHRAEDFRRPSLAVLRTGASLLVVLVCLQRHSVLPLSVSSSRSHRIFSDVPSSRSPSTWPTLPTKRLCHHSISRGGGCPFPHFFECTHDVVACGRLQVHLAVES</sequence>
<proteinExistence type="evidence at transcript level"/>
<dbReference type="AlphaFoldDB" id="A0A0K8R5J9"/>
<name>A0A0K8R5J9_IXORI</name>